<proteinExistence type="predicted"/>
<dbReference type="EMBL" id="AGAY01000009">
    <property type="protein sequence ID" value="EGY53498.1"/>
    <property type="molecule type" value="Genomic_DNA"/>
</dbReference>
<name>G4CFC4_9NEIS</name>
<organism evidence="1 2">
    <name type="scientific">Neisseria shayeganii 871</name>
    <dbReference type="NCBI Taxonomy" id="1032488"/>
    <lineage>
        <taxon>Bacteria</taxon>
        <taxon>Pseudomonadati</taxon>
        <taxon>Pseudomonadota</taxon>
        <taxon>Betaproteobacteria</taxon>
        <taxon>Neisseriales</taxon>
        <taxon>Neisseriaceae</taxon>
        <taxon>Neisseria</taxon>
    </lineage>
</organism>
<dbReference type="STRING" id="1032488.HMPREF9371_0313"/>
<dbReference type="Proteomes" id="UP000003019">
    <property type="component" value="Unassembled WGS sequence"/>
</dbReference>
<evidence type="ECO:0000313" key="2">
    <source>
        <dbReference type="Proteomes" id="UP000003019"/>
    </source>
</evidence>
<dbReference type="PATRIC" id="fig|1032488.3.peg.290"/>
<evidence type="ECO:0000313" key="1">
    <source>
        <dbReference type="EMBL" id="EGY53498.1"/>
    </source>
</evidence>
<gene>
    <name evidence="1" type="ORF">HMPREF9371_0313</name>
</gene>
<dbReference type="AlphaFoldDB" id="G4CFC4"/>
<sequence>MAMLEPKHHGFWPPQVWPKGRFFQAAAGLKNAKLYVYFFLGAIIITI</sequence>
<reference evidence="1 2" key="1">
    <citation type="submission" date="2011-05" db="EMBL/GenBank/DDBJ databases">
        <authorList>
            <person name="Muzny D."/>
            <person name="Qin X."/>
            <person name="Deng J."/>
            <person name="Jiang H."/>
            <person name="Liu Y."/>
            <person name="Qu J."/>
            <person name="Song X.-Z."/>
            <person name="Zhang L."/>
            <person name="Thornton R."/>
            <person name="Coyle M."/>
            <person name="Francisco L."/>
            <person name="Jackson L."/>
            <person name="Javaid M."/>
            <person name="Korchina V."/>
            <person name="Kovar C."/>
            <person name="Mata R."/>
            <person name="Mathew T."/>
            <person name="Ngo R."/>
            <person name="Nguyen L."/>
            <person name="Nguyen N."/>
            <person name="Okwuonu G."/>
            <person name="Ongeri F."/>
            <person name="Pham C."/>
            <person name="Simmons D."/>
            <person name="Wilczek-Boney K."/>
            <person name="Hale W."/>
            <person name="Jakkamsetti A."/>
            <person name="Pham P."/>
            <person name="Ruth R."/>
            <person name="San Lucas F."/>
            <person name="Warren J."/>
            <person name="Zhang J."/>
            <person name="Zhao Z."/>
            <person name="Zhou C."/>
            <person name="Zhu D."/>
            <person name="Lee S."/>
            <person name="Bess C."/>
            <person name="Blankenburg K."/>
            <person name="Forbes L."/>
            <person name="Fu Q."/>
            <person name="Gubbala S."/>
            <person name="Hirani K."/>
            <person name="Jayaseelan J.C."/>
            <person name="Lara F."/>
            <person name="Munidasa M."/>
            <person name="Palculict T."/>
            <person name="Patil S."/>
            <person name="Pu L.-L."/>
            <person name="Saada N."/>
            <person name="Tang L."/>
            <person name="Weissenberger G."/>
            <person name="Zhu Y."/>
            <person name="Hemphill L."/>
            <person name="Shang Y."/>
            <person name="Youmans B."/>
            <person name="Ayvaz T."/>
            <person name="Ross M."/>
            <person name="Santibanez J."/>
            <person name="Aqrawi P."/>
            <person name="Gross S."/>
            <person name="Joshi V."/>
            <person name="Fowler G."/>
            <person name="Nazareth L."/>
            <person name="Reid J."/>
            <person name="Worley K."/>
            <person name="Petrosino J."/>
            <person name="Highlander S."/>
            <person name="Gibbs R."/>
        </authorList>
    </citation>
    <scope>NUCLEOTIDE SEQUENCE [LARGE SCALE GENOMIC DNA]</scope>
    <source>
        <strain evidence="1 2">871</strain>
    </source>
</reference>
<comment type="caution">
    <text evidence="1">The sequence shown here is derived from an EMBL/GenBank/DDBJ whole genome shotgun (WGS) entry which is preliminary data.</text>
</comment>
<accession>G4CFC4</accession>
<protein>
    <submittedName>
        <fullName evidence="1">Uncharacterized protein</fullName>
    </submittedName>
</protein>
<dbReference type="HOGENOM" id="CLU_3170664_0_0_4"/>
<keyword evidence="2" id="KW-1185">Reference proteome</keyword>